<dbReference type="EMBL" id="GGFJ01012656">
    <property type="protein sequence ID" value="MBW61797.1"/>
    <property type="molecule type" value="Transcribed_RNA"/>
</dbReference>
<reference evidence="1" key="1">
    <citation type="submission" date="2018-01" db="EMBL/GenBank/DDBJ databases">
        <title>An insight into the sialome of Amazonian anophelines.</title>
        <authorList>
            <person name="Ribeiro J.M."/>
            <person name="Scarpassa V."/>
            <person name="Calvo E."/>
        </authorList>
    </citation>
    <scope>NUCLEOTIDE SEQUENCE</scope>
    <source>
        <tissue evidence="1">Salivary glands</tissue>
    </source>
</reference>
<organism evidence="1">
    <name type="scientific">Anopheles marajoara</name>
    <dbReference type="NCBI Taxonomy" id="58244"/>
    <lineage>
        <taxon>Eukaryota</taxon>
        <taxon>Metazoa</taxon>
        <taxon>Ecdysozoa</taxon>
        <taxon>Arthropoda</taxon>
        <taxon>Hexapoda</taxon>
        <taxon>Insecta</taxon>
        <taxon>Pterygota</taxon>
        <taxon>Neoptera</taxon>
        <taxon>Endopterygota</taxon>
        <taxon>Diptera</taxon>
        <taxon>Nematocera</taxon>
        <taxon>Culicoidea</taxon>
        <taxon>Culicidae</taxon>
        <taxon>Anophelinae</taxon>
        <taxon>Anopheles</taxon>
    </lineage>
</organism>
<dbReference type="AlphaFoldDB" id="A0A2M4C902"/>
<sequence length="98" mass="11621">MHLSSFWLKLIRLTTSGFPYDHRYLMKVLMIGRYERCWCGFRASRPIPICALPYYHRADQRPVFVDVHFGVCGHNQRYRQGPAVTGKHIWESTLFFAN</sequence>
<evidence type="ECO:0000313" key="1">
    <source>
        <dbReference type="EMBL" id="MBW61797.1"/>
    </source>
</evidence>
<name>A0A2M4C902_9DIPT</name>
<accession>A0A2M4C902</accession>
<protein>
    <submittedName>
        <fullName evidence="1">Putative secreted protein</fullName>
    </submittedName>
</protein>
<proteinExistence type="predicted"/>